<reference evidence="2" key="1">
    <citation type="submission" date="2021-03" db="EMBL/GenBank/DDBJ databases">
        <title>Comparative genomics and phylogenomic investigation of the class Geoglossomycetes provide insights into ecological specialization and systematics.</title>
        <authorList>
            <person name="Melie T."/>
            <person name="Pirro S."/>
            <person name="Miller A.N."/>
            <person name="Quandt A."/>
        </authorList>
    </citation>
    <scope>NUCLEOTIDE SEQUENCE</scope>
    <source>
        <strain evidence="2">GBOQ0MN5Z8</strain>
    </source>
</reference>
<evidence type="ECO:0000313" key="2">
    <source>
        <dbReference type="EMBL" id="KAH0536612.1"/>
    </source>
</evidence>
<dbReference type="Proteomes" id="UP000698800">
    <property type="component" value="Unassembled WGS sequence"/>
</dbReference>
<accession>A0A9P8I1C3</accession>
<sequence length="466" mass="50839">MGLFPWQRVLALIGATFVIALPDSYDSHWSAKDIIIRDVCVIGGGSSGTYAAIRLRDMNQSVVVVERKDRLGGHTETYTDPGTQAKLDIGVRIFHNTDLVKNYFARFNVPLITADLQAPGESKYVDLRTGAVVTNFSPGDPTAALGAYAGELAKYPYLDAGFDLPDPVPADLLLPFSDFATKHRLEAGVGLIFRFGEGIGDMLRLPTLYAMKLVGLRVLQSIQTGFLTTARHDNSELYEKAQAVLGADNALLLNSHIISTQRDTNDGYVRVVVATPSGQKLIKAKKILLTIPTTLDSLDHFDLDGSERSVFKQFNPNGFYTGILRNTGIPDNTTIINTGVDTPFNVPFLPGVYSIDPTGVPGLHGVIYGSPNLIPGERVKDDIIAAIQRLRTAGTLPTTKPEFAVFSSHSPFMLTVPSNAIAGGFYRQLYALQGHRHTFYTGANFHTHDSSMLWQFTEALLPRIVA</sequence>
<gene>
    <name evidence="2" type="ORF">FGG08_006523</name>
</gene>
<dbReference type="AlphaFoldDB" id="A0A9P8I1C3"/>
<keyword evidence="1" id="KW-0732">Signal</keyword>
<dbReference type="Gene3D" id="3.50.50.60">
    <property type="entry name" value="FAD/NAD(P)-binding domain"/>
    <property type="match status" value="1"/>
</dbReference>
<dbReference type="SUPFAM" id="SSF51905">
    <property type="entry name" value="FAD/NAD(P)-binding domain"/>
    <property type="match status" value="1"/>
</dbReference>
<evidence type="ECO:0000313" key="3">
    <source>
        <dbReference type="Proteomes" id="UP000698800"/>
    </source>
</evidence>
<dbReference type="EMBL" id="JAGHQL010000192">
    <property type="protein sequence ID" value="KAH0536612.1"/>
    <property type="molecule type" value="Genomic_DNA"/>
</dbReference>
<feature type="signal peptide" evidence="1">
    <location>
        <begin position="1"/>
        <end position="20"/>
    </location>
</feature>
<protein>
    <submittedName>
        <fullName evidence="2">Uncharacterized protein</fullName>
    </submittedName>
</protein>
<evidence type="ECO:0000256" key="1">
    <source>
        <dbReference type="SAM" id="SignalP"/>
    </source>
</evidence>
<dbReference type="Gene3D" id="1.10.405.20">
    <property type="match status" value="1"/>
</dbReference>
<comment type="caution">
    <text evidence="2">The sequence shown here is derived from an EMBL/GenBank/DDBJ whole genome shotgun (WGS) entry which is preliminary data.</text>
</comment>
<proteinExistence type="predicted"/>
<name>A0A9P8I1C3_9PEZI</name>
<dbReference type="OrthoDB" id="68575at2759"/>
<keyword evidence="3" id="KW-1185">Reference proteome</keyword>
<feature type="chain" id="PRO_5040137981" evidence="1">
    <location>
        <begin position="21"/>
        <end position="466"/>
    </location>
</feature>
<dbReference type="InterPro" id="IPR036188">
    <property type="entry name" value="FAD/NAD-bd_sf"/>
</dbReference>
<dbReference type="Pfam" id="PF13450">
    <property type="entry name" value="NAD_binding_8"/>
    <property type="match status" value="1"/>
</dbReference>
<dbReference type="Gene3D" id="3.30.70.1990">
    <property type="match status" value="1"/>
</dbReference>
<organism evidence="2 3">
    <name type="scientific">Glutinoglossum americanum</name>
    <dbReference type="NCBI Taxonomy" id="1670608"/>
    <lineage>
        <taxon>Eukaryota</taxon>
        <taxon>Fungi</taxon>
        <taxon>Dikarya</taxon>
        <taxon>Ascomycota</taxon>
        <taxon>Pezizomycotina</taxon>
        <taxon>Geoglossomycetes</taxon>
        <taxon>Geoglossales</taxon>
        <taxon>Geoglossaceae</taxon>
        <taxon>Glutinoglossum</taxon>
    </lineage>
</organism>